<evidence type="ECO:0000256" key="2">
    <source>
        <dbReference type="ARBA" id="ARBA00022723"/>
    </source>
</evidence>
<reference evidence="11 12" key="1">
    <citation type="submission" date="2019-07" db="EMBL/GenBank/DDBJ databases">
        <title>Genome sequencing of 100 strains of the haloalkaliphilic chemolithoautotrophic sulfur-oxidizing bacterium Thioalkalivibrio.</title>
        <authorList>
            <person name="Muyzer G."/>
        </authorList>
    </citation>
    <scope>NUCLEOTIDE SEQUENCE [LARGE SCALE GENOMIC DNA]</scope>
    <source>
        <strain evidence="11 12">ASO4-4</strain>
    </source>
</reference>
<dbReference type="Gene3D" id="1.20.120.920">
    <property type="entry name" value="CRISPR-associated endonuclease Cas1, C-terminal domain"/>
    <property type="match status" value="1"/>
</dbReference>
<dbReference type="EC" id="3.1.-.-" evidence="10"/>
<keyword evidence="12" id="KW-1185">Reference proteome</keyword>
<comment type="caution">
    <text evidence="11">The sequence shown here is derived from an EMBL/GenBank/DDBJ whole genome shotgun (WGS) entry which is preliminary data.</text>
</comment>
<feature type="binding site" evidence="10">
    <location>
        <position position="158"/>
    </location>
    <ligand>
        <name>Mn(2+)</name>
        <dbReference type="ChEBI" id="CHEBI:29035"/>
    </ligand>
</feature>
<comment type="similarity">
    <text evidence="10">Belongs to the CRISPR-associated endonuclease Cas1 family.</text>
</comment>
<comment type="cofactor">
    <cofactor evidence="10">
        <name>Mg(2+)</name>
        <dbReference type="ChEBI" id="CHEBI:18420"/>
    </cofactor>
    <cofactor evidence="10">
        <name>Mn(2+)</name>
        <dbReference type="ChEBI" id="CHEBI:29035"/>
    </cofactor>
</comment>
<dbReference type="InterPro" id="IPR042211">
    <property type="entry name" value="CRISPR-assoc_Cas1_N"/>
</dbReference>
<name>A0A562R1D9_9BACT</name>
<dbReference type="GO" id="GO:0051607">
    <property type="term" value="P:defense response to virus"/>
    <property type="evidence" value="ECO:0007669"/>
    <property type="project" value="UniProtKB-UniRule"/>
</dbReference>
<keyword evidence="1 10" id="KW-0540">Nuclease</keyword>
<dbReference type="InterPro" id="IPR002729">
    <property type="entry name" value="CRISPR-assoc_Cas1"/>
</dbReference>
<organism evidence="11 12">
    <name type="scientific">Desulfobotulus alkaliphilus</name>
    <dbReference type="NCBI Taxonomy" id="622671"/>
    <lineage>
        <taxon>Bacteria</taxon>
        <taxon>Pseudomonadati</taxon>
        <taxon>Thermodesulfobacteriota</taxon>
        <taxon>Desulfobacteria</taxon>
        <taxon>Desulfobacterales</taxon>
        <taxon>Desulfobacteraceae</taxon>
        <taxon>Desulfobotulus</taxon>
    </lineage>
</organism>
<evidence type="ECO:0000256" key="4">
    <source>
        <dbReference type="ARBA" id="ARBA00022801"/>
    </source>
</evidence>
<evidence type="ECO:0000313" key="11">
    <source>
        <dbReference type="EMBL" id="TWI62861.1"/>
    </source>
</evidence>
<evidence type="ECO:0000256" key="5">
    <source>
        <dbReference type="ARBA" id="ARBA00022842"/>
    </source>
</evidence>
<dbReference type="GO" id="GO:0046872">
    <property type="term" value="F:metal ion binding"/>
    <property type="evidence" value="ECO:0007669"/>
    <property type="project" value="UniProtKB-UniRule"/>
</dbReference>
<evidence type="ECO:0000313" key="12">
    <source>
        <dbReference type="Proteomes" id="UP000318307"/>
    </source>
</evidence>
<evidence type="ECO:0000256" key="9">
    <source>
        <dbReference type="ARBA" id="ARBA00038592"/>
    </source>
</evidence>
<keyword evidence="5 10" id="KW-0460">Magnesium</keyword>
<feature type="binding site" evidence="10">
    <location>
        <position position="239"/>
    </location>
    <ligand>
        <name>Mn(2+)</name>
        <dbReference type="ChEBI" id="CHEBI:29035"/>
    </ligand>
</feature>
<keyword evidence="4 10" id="KW-0378">Hydrolase</keyword>
<dbReference type="GO" id="GO:0043571">
    <property type="term" value="P:maintenance of CRISPR repeat elements"/>
    <property type="evidence" value="ECO:0007669"/>
    <property type="project" value="UniProtKB-UniRule"/>
</dbReference>
<proteinExistence type="inferred from homology"/>
<dbReference type="PANTHER" id="PTHR34353">
    <property type="entry name" value="CRISPR-ASSOCIATED ENDONUCLEASE CAS1 1"/>
    <property type="match status" value="1"/>
</dbReference>
<dbReference type="PANTHER" id="PTHR34353:SF2">
    <property type="entry name" value="CRISPR-ASSOCIATED ENDONUCLEASE CAS1 1"/>
    <property type="match status" value="1"/>
</dbReference>
<keyword evidence="6 10" id="KW-0051">Antiviral defense</keyword>
<dbReference type="EMBL" id="VLLC01000054">
    <property type="protein sequence ID" value="TWI62861.1"/>
    <property type="molecule type" value="Genomic_DNA"/>
</dbReference>
<comment type="function">
    <text evidence="10">CRISPR (clustered regularly interspaced short palindromic repeat), is an adaptive immune system that provides protection against mobile genetic elements (viruses, transposable elements and conjugative plasmids). CRISPR clusters contain spacers, sequences complementary to antecedent mobile elements, and target invading nucleic acids. CRISPR clusters are transcribed and processed into CRISPR RNA (crRNA). Acts as a dsDNA endonuclease. Involved in the integration of spacer DNA into the CRISPR cassette.</text>
</comment>
<evidence type="ECO:0000256" key="3">
    <source>
        <dbReference type="ARBA" id="ARBA00022759"/>
    </source>
</evidence>
<dbReference type="Proteomes" id="UP000318307">
    <property type="component" value="Unassembled WGS sequence"/>
</dbReference>
<dbReference type="GO" id="GO:0004519">
    <property type="term" value="F:endonuclease activity"/>
    <property type="evidence" value="ECO:0007669"/>
    <property type="project" value="UniProtKB-UniRule"/>
</dbReference>
<protein>
    <recommendedName>
        <fullName evidence="10">CRISPR-associated endonuclease Cas1</fullName>
        <ecNumber evidence="10">3.1.-.-</ecNumber>
    </recommendedName>
</protein>
<dbReference type="OrthoDB" id="9803119at2"/>
<evidence type="ECO:0000256" key="6">
    <source>
        <dbReference type="ARBA" id="ARBA00023118"/>
    </source>
</evidence>
<gene>
    <name evidence="10" type="primary">cas1</name>
    <name evidence="11" type="ORF">LZ24_03313</name>
</gene>
<dbReference type="RefSeq" id="WP_144686772.1">
    <property type="nucleotide sequence ID" value="NZ_VLLC01000054.1"/>
</dbReference>
<evidence type="ECO:0000256" key="1">
    <source>
        <dbReference type="ARBA" id="ARBA00022722"/>
    </source>
</evidence>
<dbReference type="NCBIfam" id="TIGR00287">
    <property type="entry name" value="cas1"/>
    <property type="match status" value="1"/>
</dbReference>
<dbReference type="InterPro" id="IPR050646">
    <property type="entry name" value="Cas1"/>
</dbReference>
<evidence type="ECO:0000256" key="10">
    <source>
        <dbReference type="HAMAP-Rule" id="MF_01470"/>
    </source>
</evidence>
<feature type="binding site" evidence="10">
    <location>
        <position position="224"/>
    </location>
    <ligand>
        <name>Mn(2+)</name>
        <dbReference type="ChEBI" id="CHEBI:29035"/>
    </ligand>
</feature>
<evidence type="ECO:0000256" key="8">
    <source>
        <dbReference type="ARBA" id="ARBA00023211"/>
    </source>
</evidence>
<keyword evidence="7 10" id="KW-0238">DNA-binding</keyword>
<evidence type="ECO:0000256" key="7">
    <source>
        <dbReference type="ARBA" id="ARBA00023125"/>
    </source>
</evidence>
<dbReference type="InterPro" id="IPR042206">
    <property type="entry name" value="CRISPR-assoc_Cas1_C"/>
</dbReference>
<sequence>MKEVLYVLSSGSWLKKEGESIVVMREGKACDRIPLSGLRRLVLLGRSSLSSGLLDFLVKKGVDTVFAAPDGRFRAVVTGDPGSHVERRMAQYRKLAGEETGREMTALLVAGKIRTMSAFLKQRSRALGDSELARFALRIEACTPLVEDRDPAKLRGLEGAATRMYFQAFSRLIQNPAFAFTGRNRRPPRDPVNAMLSYLYTVLFSEVLSAILTEGLDPWLGSLHELAPGRPALACDLMEEYRVFAVDRLVLTLLNRNGVQPEDFEEKEDGEEGELSVRMTPKARHRLIASWEKLLESRIPWPPEESPMKFRDLIRYQVRCFGHWLLENKPYNPFAWKA</sequence>
<dbReference type="AlphaFoldDB" id="A0A562R1D9"/>
<keyword evidence="2 10" id="KW-0479">Metal-binding</keyword>
<dbReference type="GO" id="GO:0016787">
    <property type="term" value="F:hydrolase activity"/>
    <property type="evidence" value="ECO:0007669"/>
    <property type="project" value="UniProtKB-KW"/>
</dbReference>
<dbReference type="CDD" id="cd09634">
    <property type="entry name" value="Cas1_I-II-III"/>
    <property type="match status" value="1"/>
</dbReference>
<dbReference type="Gene3D" id="3.100.10.20">
    <property type="entry name" value="CRISPR-associated endonuclease Cas1, N-terminal domain"/>
    <property type="match status" value="1"/>
</dbReference>
<dbReference type="HAMAP" id="MF_01470">
    <property type="entry name" value="Cas1"/>
    <property type="match status" value="1"/>
</dbReference>
<accession>A0A562R1D9</accession>
<dbReference type="GO" id="GO:0003677">
    <property type="term" value="F:DNA binding"/>
    <property type="evidence" value="ECO:0007669"/>
    <property type="project" value="UniProtKB-KW"/>
</dbReference>
<dbReference type="Pfam" id="PF01867">
    <property type="entry name" value="Cas_Cas1"/>
    <property type="match status" value="1"/>
</dbReference>
<keyword evidence="8 10" id="KW-0464">Manganese</keyword>
<keyword evidence="3 10" id="KW-0255">Endonuclease</keyword>
<comment type="subunit">
    <text evidence="9 10">Homodimer, forms a heterotetramer with a Cas2 homodimer.</text>
</comment>